<name>Q01SY4_SOLUE</name>
<protein>
    <submittedName>
        <fullName evidence="2">Type IV pilus assembly PilZ</fullName>
    </submittedName>
</protein>
<feature type="compositionally biased region" description="Basic and acidic residues" evidence="1">
    <location>
        <begin position="136"/>
        <end position="148"/>
    </location>
</feature>
<organism evidence="2">
    <name type="scientific">Solibacter usitatus (strain Ellin6076)</name>
    <dbReference type="NCBI Taxonomy" id="234267"/>
    <lineage>
        <taxon>Bacteria</taxon>
        <taxon>Pseudomonadati</taxon>
        <taxon>Acidobacteriota</taxon>
        <taxon>Terriglobia</taxon>
        <taxon>Bryobacterales</taxon>
        <taxon>Solibacteraceae</taxon>
        <taxon>Candidatus Solibacter</taxon>
    </lineage>
</organism>
<dbReference type="HOGENOM" id="CLU_1694375_0_0_0"/>
<feature type="region of interest" description="Disordered" evidence="1">
    <location>
        <begin position="136"/>
        <end position="155"/>
    </location>
</feature>
<proteinExistence type="predicted"/>
<reference evidence="2" key="1">
    <citation type="submission" date="2006-10" db="EMBL/GenBank/DDBJ databases">
        <title>Complete sequence of Solibacter usitatus Ellin6076.</title>
        <authorList>
            <consortium name="US DOE Joint Genome Institute"/>
            <person name="Copeland A."/>
            <person name="Lucas S."/>
            <person name="Lapidus A."/>
            <person name="Barry K."/>
            <person name="Detter J.C."/>
            <person name="Glavina del Rio T."/>
            <person name="Hammon N."/>
            <person name="Israni S."/>
            <person name="Dalin E."/>
            <person name="Tice H."/>
            <person name="Pitluck S."/>
            <person name="Thompson L.S."/>
            <person name="Brettin T."/>
            <person name="Bruce D."/>
            <person name="Han C."/>
            <person name="Tapia R."/>
            <person name="Gilna P."/>
            <person name="Schmutz J."/>
            <person name="Larimer F."/>
            <person name="Land M."/>
            <person name="Hauser L."/>
            <person name="Kyrpides N."/>
            <person name="Mikhailova N."/>
            <person name="Janssen P.H."/>
            <person name="Kuske C.R."/>
            <person name="Richardson P."/>
        </authorList>
    </citation>
    <scope>NUCLEOTIDE SEQUENCE</scope>
    <source>
        <strain evidence="2">Ellin6076</strain>
    </source>
</reference>
<evidence type="ECO:0000256" key="1">
    <source>
        <dbReference type="SAM" id="MobiDB-lite"/>
    </source>
</evidence>
<gene>
    <name evidence="2" type="ordered locus">Acid_6310</name>
</gene>
<sequence>MNWIGGCGLRANKSSVIHRDSHLNLRTVTADKWVMNQRDRSVAITVFGEPDMRIRGRIRNISGRGIGLETEVPVAAGTALKVELDDGLLLGEVIYCRADGPVFYVGVELEHALCGLGELSLMVNAYRDAFEPAESRAQRGHSVVERGHQGQQQPH</sequence>
<dbReference type="STRING" id="234267.Acid_6310"/>
<dbReference type="AlphaFoldDB" id="Q01SY4"/>
<accession>Q01SY4</accession>
<evidence type="ECO:0000313" key="2">
    <source>
        <dbReference type="EMBL" id="ABJ87236.1"/>
    </source>
</evidence>
<dbReference type="InParanoid" id="Q01SY4"/>
<dbReference type="EMBL" id="CP000473">
    <property type="protein sequence ID" value="ABJ87236.1"/>
    <property type="molecule type" value="Genomic_DNA"/>
</dbReference>
<dbReference type="KEGG" id="sus:Acid_6310"/>